<evidence type="ECO:0000256" key="8">
    <source>
        <dbReference type="HAMAP-Rule" id="MF_00484"/>
    </source>
</evidence>
<evidence type="ECO:0000256" key="7">
    <source>
        <dbReference type="ARBA" id="ARBA00023056"/>
    </source>
</evidence>
<evidence type="ECO:0000256" key="5">
    <source>
        <dbReference type="ARBA" id="ARBA00022676"/>
    </source>
</evidence>
<dbReference type="OrthoDB" id="9808590at2"/>
<evidence type="ECO:0000256" key="4">
    <source>
        <dbReference type="ARBA" id="ARBA00010281"/>
    </source>
</evidence>
<evidence type="ECO:0000259" key="9">
    <source>
        <dbReference type="Pfam" id="PF00534"/>
    </source>
</evidence>
<comment type="caution">
    <text evidence="11">The sequence shown here is derived from an EMBL/GenBank/DDBJ whole genome shotgun (WGS) entry which is preliminary data.</text>
</comment>
<dbReference type="GO" id="GO:0005978">
    <property type="term" value="P:glycogen biosynthetic process"/>
    <property type="evidence" value="ECO:0007669"/>
    <property type="project" value="UniProtKB-UniRule"/>
</dbReference>
<dbReference type="NCBIfam" id="TIGR02095">
    <property type="entry name" value="glgA"/>
    <property type="match status" value="1"/>
</dbReference>
<proteinExistence type="inferred from homology"/>
<feature type="domain" description="Starch synthase catalytic" evidence="10">
    <location>
        <begin position="2"/>
        <end position="243"/>
    </location>
</feature>
<feature type="binding site" evidence="8">
    <location>
        <position position="15"/>
    </location>
    <ligand>
        <name>ADP-alpha-D-glucose</name>
        <dbReference type="ChEBI" id="CHEBI:57498"/>
    </ligand>
</feature>
<dbReference type="Pfam" id="PF08323">
    <property type="entry name" value="Glyco_transf_5"/>
    <property type="match status" value="1"/>
</dbReference>
<protein>
    <recommendedName>
        <fullName evidence="8">Glycogen synthase</fullName>
        <ecNumber evidence="8">2.4.1.21</ecNumber>
    </recommendedName>
    <alternativeName>
        <fullName evidence="8">Starch [bacterial glycogen] synthase</fullName>
    </alternativeName>
</protein>
<dbReference type="InterPro" id="IPR011835">
    <property type="entry name" value="GS/SS"/>
</dbReference>
<keyword evidence="7 8" id="KW-0320">Glycogen biosynthesis</keyword>
<comment type="catalytic activity">
    <reaction evidence="1 8">
        <text>[(1-&gt;4)-alpha-D-glucosyl](n) + ADP-alpha-D-glucose = [(1-&gt;4)-alpha-D-glucosyl](n+1) + ADP + H(+)</text>
        <dbReference type="Rhea" id="RHEA:18189"/>
        <dbReference type="Rhea" id="RHEA-COMP:9584"/>
        <dbReference type="Rhea" id="RHEA-COMP:9587"/>
        <dbReference type="ChEBI" id="CHEBI:15378"/>
        <dbReference type="ChEBI" id="CHEBI:15444"/>
        <dbReference type="ChEBI" id="CHEBI:57498"/>
        <dbReference type="ChEBI" id="CHEBI:456216"/>
        <dbReference type="EC" id="2.4.1.21"/>
    </reaction>
</comment>
<dbReference type="NCBIfam" id="NF001899">
    <property type="entry name" value="PRK00654.1-2"/>
    <property type="match status" value="1"/>
</dbReference>
<dbReference type="PANTHER" id="PTHR45825">
    <property type="entry name" value="GRANULE-BOUND STARCH SYNTHASE 1, CHLOROPLASTIC/AMYLOPLASTIC"/>
    <property type="match status" value="1"/>
</dbReference>
<comment type="pathway">
    <text evidence="3 8">Glycan biosynthesis; glycogen biosynthesis.</text>
</comment>
<dbReference type="GO" id="GO:0009011">
    <property type="term" value="F:alpha-1,4-glucan glucosyltransferase (ADP-glucose donor) activity"/>
    <property type="evidence" value="ECO:0007669"/>
    <property type="project" value="UniProtKB-UniRule"/>
</dbReference>
<dbReference type="Proteomes" id="UP000315010">
    <property type="component" value="Unassembled WGS sequence"/>
</dbReference>
<evidence type="ECO:0000256" key="6">
    <source>
        <dbReference type="ARBA" id="ARBA00022679"/>
    </source>
</evidence>
<evidence type="ECO:0000256" key="3">
    <source>
        <dbReference type="ARBA" id="ARBA00004964"/>
    </source>
</evidence>
<dbReference type="Gene3D" id="3.40.50.2000">
    <property type="entry name" value="Glycogen Phosphorylase B"/>
    <property type="match status" value="2"/>
</dbReference>
<dbReference type="PANTHER" id="PTHR45825:SF11">
    <property type="entry name" value="ALPHA AMYLASE DOMAIN-CONTAINING PROTEIN"/>
    <property type="match status" value="1"/>
</dbReference>
<evidence type="ECO:0000313" key="12">
    <source>
        <dbReference type="Proteomes" id="UP000315010"/>
    </source>
</evidence>
<dbReference type="EMBL" id="SJPJ01000001">
    <property type="protein sequence ID" value="TWT81780.1"/>
    <property type="molecule type" value="Genomic_DNA"/>
</dbReference>
<evidence type="ECO:0000259" key="10">
    <source>
        <dbReference type="Pfam" id="PF08323"/>
    </source>
</evidence>
<dbReference type="UniPathway" id="UPA00164"/>
<dbReference type="EC" id="2.4.1.21" evidence="8"/>
<dbReference type="InterPro" id="IPR013534">
    <property type="entry name" value="Starch_synth_cat_dom"/>
</dbReference>
<organism evidence="11 12">
    <name type="scientific">Novipirellula herctigrandis</name>
    <dbReference type="NCBI Taxonomy" id="2527986"/>
    <lineage>
        <taxon>Bacteria</taxon>
        <taxon>Pseudomonadati</taxon>
        <taxon>Planctomycetota</taxon>
        <taxon>Planctomycetia</taxon>
        <taxon>Pirellulales</taxon>
        <taxon>Pirellulaceae</taxon>
        <taxon>Novipirellula</taxon>
    </lineage>
</organism>
<comment type="function">
    <text evidence="2 8">Synthesizes alpha-1,4-glucan chains using ADP-glucose.</text>
</comment>
<dbReference type="CDD" id="cd03791">
    <property type="entry name" value="GT5_Glycogen_synthase_DULL1-like"/>
    <property type="match status" value="1"/>
</dbReference>
<dbReference type="GO" id="GO:0004373">
    <property type="term" value="F:alpha-1,4-glucan glucosyltransferase (UDP-glucose donor) activity"/>
    <property type="evidence" value="ECO:0007669"/>
    <property type="project" value="InterPro"/>
</dbReference>
<reference evidence="11 12" key="1">
    <citation type="submission" date="2019-02" db="EMBL/GenBank/DDBJ databases">
        <title>Deep-cultivation of Planctomycetes and their phenomic and genomic characterization uncovers novel biology.</title>
        <authorList>
            <person name="Wiegand S."/>
            <person name="Jogler M."/>
            <person name="Boedeker C."/>
            <person name="Pinto D."/>
            <person name="Vollmers J."/>
            <person name="Rivas-Marin E."/>
            <person name="Kohn T."/>
            <person name="Peeters S.H."/>
            <person name="Heuer A."/>
            <person name="Rast P."/>
            <person name="Oberbeckmann S."/>
            <person name="Bunk B."/>
            <person name="Jeske O."/>
            <person name="Meyerdierks A."/>
            <person name="Storesund J.E."/>
            <person name="Kallscheuer N."/>
            <person name="Luecker S."/>
            <person name="Lage O.M."/>
            <person name="Pohl T."/>
            <person name="Merkel B.J."/>
            <person name="Hornburger P."/>
            <person name="Mueller R.-W."/>
            <person name="Bruemmer F."/>
            <person name="Labrenz M."/>
            <person name="Spormann A.M."/>
            <person name="Op Den Camp H."/>
            <person name="Overmann J."/>
            <person name="Amann R."/>
            <person name="Jetten M.S.M."/>
            <person name="Mascher T."/>
            <person name="Medema M.H."/>
            <person name="Devos D.P."/>
            <person name="Kaster A.-K."/>
            <person name="Ovreas L."/>
            <person name="Rohde M."/>
            <person name="Galperin M.Y."/>
            <person name="Jogler C."/>
        </authorList>
    </citation>
    <scope>NUCLEOTIDE SEQUENCE [LARGE SCALE GENOMIC DNA]</scope>
    <source>
        <strain evidence="11 12">CA13</strain>
    </source>
</reference>
<gene>
    <name evidence="11" type="primary">glgA_1</name>
    <name evidence="8" type="synonym">glgA</name>
    <name evidence="11" type="ORF">CA13_32330</name>
</gene>
<comment type="similarity">
    <text evidence="4 8">Belongs to the glycosyltransferase 1 family. Bacterial/plant glycogen synthase subfamily.</text>
</comment>
<accession>A0A5C5Z3K6</accession>
<name>A0A5C5Z3K6_9BACT</name>
<keyword evidence="12" id="KW-1185">Reference proteome</keyword>
<keyword evidence="6 8" id="KW-0808">Transferase</keyword>
<evidence type="ECO:0000313" key="11">
    <source>
        <dbReference type="EMBL" id="TWT81780.1"/>
    </source>
</evidence>
<feature type="domain" description="Glycosyl transferase family 1" evidence="9">
    <location>
        <begin position="292"/>
        <end position="462"/>
    </location>
</feature>
<dbReference type="AlphaFoldDB" id="A0A5C5Z3K6"/>
<dbReference type="InterPro" id="IPR001296">
    <property type="entry name" value="Glyco_trans_1"/>
</dbReference>
<evidence type="ECO:0000256" key="1">
    <source>
        <dbReference type="ARBA" id="ARBA00001478"/>
    </source>
</evidence>
<dbReference type="Pfam" id="PF00534">
    <property type="entry name" value="Glycos_transf_1"/>
    <property type="match status" value="1"/>
</dbReference>
<dbReference type="SUPFAM" id="SSF53756">
    <property type="entry name" value="UDP-Glycosyltransferase/glycogen phosphorylase"/>
    <property type="match status" value="1"/>
</dbReference>
<sequence length="495" mass="55068">MNIVYLSTEAVPFAKTGGLADVCGTLPSKVAAMGHKTALIMPAFRSIHHAGLPIESTDISFAVPMSDQKLVGARLLKSKLPDQDVPVWFIDQPQYFDRDALYGTGEGDYPDNAERFAFFCRAAMQAIACLGWDVDIVHCNDWQSALVPGLMAADPSAHDWIAGASTVMSIHNLAYQGQYWSEAFRWTGLDWSHFTPDKFEFYNHLNFLKTGIVTADMICTVSPRYAEEIRTIEQGCGLDGILRSKSDRLAGIINGIDETVWNPELDPKLVANYDSGSFERGKYANKQSLQKRFGLEQSDEIPMIGLVGRLASQKGWDIILPVLQWHLSEDRPVQWVVLGSGEPRYENELRALAKAFPNRFALYLGFSDELAHQIEAGADVFVMPSQYEPCGLNQLYSLRYGTVPVVTETGGLADTVVNCTTTTLENGTATGFFVPTSNAVALDQSIGRALELRYHHKEKWKQIIQTGMTQDFSWRKSAAQYIDLYAKTVTLKTNH</sequence>
<dbReference type="HAMAP" id="MF_00484">
    <property type="entry name" value="Glycogen_synth"/>
    <property type="match status" value="1"/>
</dbReference>
<evidence type="ECO:0000256" key="2">
    <source>
        <dbReference type="ARBA" id="ARBA00002764"/>
    </source>
</evidence>
<dbReference type="RefSeq" id="WP_146397893.1">
    <property type="nucleotide sequence ID" value="NZ_SJPJ01000001.1"/>
</dbReference>
<keyword evidence="5 8" id="KW-0328">Glycosyltransferase</keyword>